<evidence type="ECO:0000313" key="5">
    <source>
        <dbReference type="Proteomes" id="UP000275281"/>
    </source>
</evidence>
<proteinExistence type="predicted"/>
<dbReference type="OrthoDB" id="305957at2"/>
<evidence type="ECO:0000259" key="3">
    <source>
        <dbReference type="PROSITE" id="PS51898"/>
    </source>
</evidence>
<dbReference type="InterPro" id="IPR011010">
    <property type="entry name" value="DNA_brk_join_enz"/>
</dbReference>
<comment type="caution">
    <text evidence="4">The sequence shown here is derived from an EMBL/GenBank/DDBJ whole genome shotgun (WGS) entry which is preliminary data.</text>
</comment>
<sequence>MKQAQVLNEIEFKRVVAMVRDGKHRKRNEVALCLSFWVGLRVCEIAALKVSDVYEADGTVKEIVNLSASQTKGGNSRQVIINQKMQKLLRVYCLQAQSCNFDGPLLPSQKSQKHFSSNSLCQVFWRIYKQAGLSNASSHSGRRTFITRLANASVNAKVIMSLAGHKNLSTTQRYIEVNPKQLLSAVNLV</sequence>
<dbReference type="InterPro" id="IPR050090">
    <property type="entry name" value="Tyrosine_recombinase_XerCD"/>
</dbReference>
<dbReference type="EMBL" id="RPOK01000002">
    <property type="protein sequence ID" value="RPJ67216.1"/>
    <property type="molecule type" value="Genomic_DNA"/>
</dbReference>
<keyword evidence="5" id="KW-1185">Reference proteome</keyword>
<protein>
    <submittedName>
        <fullName evidence="4">Site-specific integrase</fullName>
    </submittedName>
</protein>
<dbReference type="Proteomes" id="UP000275281">
    <property type="component" value="Unassembled WGS sequence"/>
</dbReference>
<accession>A0A3N5Y386</accession>
<evidence type="ECO:0000313" key="4">
    <source>
        <dbReference type="EMBL" id="RPJ67216.1"/>
    </source>
</evidence>
<dbReference type="AlphaFoldDB" id="A0A3N5Y386"/>
<dbReference type="RefSeq" id="WP_124027119.1">
    <property type="nucleotide sequence ID" value="NZ_JBHRSN010000015.1"/>
</dbReference>
<dbReference type="PANTHER" id="PTHR30349">
    <property type="entry name" value="PHAGE INTEGRASE-RELATED"/>
    <property type="match status" value="1"/>
</dbReference>
<keyword evidence="2" id="KW-0233">DNA recombination</keyword>
<evidence type="ECO:0000256" key="2">
    <source>
        <dbReference type="ARBA" id="ARBA00023172"/>
    </source>
</evidence>
<dbReference type="GO" id="GO:0006310">
    <property type="term" value="P:DNA recombination"/>
    <property type="evidence" value="ECO:0007669"/>
    <property type="project" value="UniProtKB-KW"/>
</dbReference>
<dbReference type="InterPro" id="IPR002104">
    <property type="entry name" value="Integrase_catalytic"/>
</dbReference>
<dbReference type="GO" id="GO:0015074">
    <property type="term" value="P:DNA integration"/>
    <property type="evidence" value="ECO:0007669"/>
    <property type="project" value="UniProtKB-KW"/>
</dbReference>
<dbReference type="GO" id="GO:0003677">
    <property type="term" value="F:DNA binding"/>
    <property type="evidence" value="ECO:0007669"/>
    <property type="project" value="InterPro"/>
</dbReference>
<feature type="domain" description="Tyr recombinase" evidence="3">
    <location>
        <begin position="2"/>
        <end position="187"/>
    </location>
</feature>
<organism evidence="4 5">
    <name type="scientific">Alteromonas sediminis</name>
    <dbReference type="NCBI Taxonomy" id="2259342"/>
    <lineage>
        <taxon>Bacteria</taxon>
        <taxon>Pseudomonadati</taxon>
        <taxon>Pseudomonadota</taxon>
        <taxon>Gammaproteobacteria</taxon>
        <taxon>Alteromonadales</taxon>
        <taxon>Alteromonadaceae</taxon>
        <taxon>Alteromonas/Salinimonas group</taxon>
        <taxon>Alteromonas</taxon>
    </lineage>
</organism>
<dbReference type="InterPro" id="IPR013762">
    <property type="entry name" value="Integrase-like_cat_sf"/>
</dbReference>
<gene>
    <name evidence="4" type="ORF">DRW07_06685</name>
</gene>
<dbReference type="SUPFAM" id="SSF56349">
    <property type="entry name" value="DNA breaking-rejoining enzymes"/>
    <property type="match status" value="1"/>
</dbReference>
<reference evidence="4 5" key="1">
    <citation type="submission" date="2018-11" db="EMBL/GenBank/DDBJ databases">
        <authorList>
            <person name="Ye M.-Q."/>
            <person name="Du Z.-J."/>
        </authorList>
    </citation>
    <scope>NUCLEOTIDE SEQUENCE [LARGE SCALE GENOMIC DNA]</scope>
    <source>
        <strain evidence="4 5">U0105</strain>
    </source>
</reference>
<name>A0A3N5Y386_9ALTE</name>
<evidence type="ECO:0000256" key="1">
    <source>
        <dbReference type="ARBA" id="ARBA00022908"/>
    </source>
</evidence>
<dbReference type="Pfam" id="PF00589">
    <property type="entry name" value="Phage_integrase"/>
    <property type="match status" value="1"/>
</dbReference>
<dbReference type="CDD" id="cd00397">
    <property type="entry name" value="DNA_BRE_C"/>
    <property type="match status" value="1"/>
</dbReference>
<dbReference type="Gene3D" id="1.10.443.10">
    <property type="entry name" value="Intergrase catalytic core"/>
    <property type="match status" value="1"/>
</dbReference>
<keyword evidence="1" id="KW-0229">DNA integration</keyword>
<dbReference type="PROSITE" id="PS51898">
    <property type="entry name" value="TYR_RECOMBINASE"/>
    <property type="match status" value="1"/>
</dbReference>
<dbReference type="PANTHER" id="PTHR30349:SF64">
    <property type="entry name" value="PROPHAGE INTEGRASE INTD-RELATED"/>
    <property type="match status" value="1"/>
</dbReference>